<dbReference type="EC" id="1.4.1.21" evidence="6"/>
<reference evidence="9" key="1">
    <citation type="journal article" date="2014" name="Int. J. Syst. Evol. Microbiol.">
        <title>Complete genome sequence of Corynebacterium casei LMG S-19264T (=DSM 44701T), isolated from a smear-ripened cheese.</title>
        <authorList>
            <consortium name="US DOE Joint Genome Institute (JGI-PGF)"/>
            <person name="Walter F."/>
            <person name="Albersmeier A."/>
            <person name="Kalinowski J."/>
            <person name="Ruckert C."/>
        </authorList>
    </citation>
    <scope>NUCLEOTIDE SEQUENCE</scope>
    <source>
        <strain evidence="9">CGMCC 1.12360</strain>
    </source>
</reference>
<dbReference type="InterPro" id="IPR011182">
    <property type="entry name" value="L-Asp_DH"/>
</dbReference>
<dbReference type="PANTHER" id="PTHR31873">
    <property type="entry name" value="L-ASPARTATE DEHYDROGENASE-RELATED"/>
    <property type="match status" value="1"/>
</dbReference>
<dbReference type="NCBIfam" id="NF009829">
    <property type="entry name" value="PRK13303.1-4"/>
    <property type="match status" value="1"/>
</dbReference>
<protein>
    <recommendedName>
        <fullName evidence="6">L-aspartate dehydrogenase</fullName>
        <ecNumber evidence="6">1.4.1.21</ecNumber>
    </recommendedName>
</protein>
<feature type="binding site" evidence="6">
    <location>
        <position position="122"/>
    </location>
    <ligand>
        <name>NAD(+)</name>
        <dbReference type="ChEBI" id="CHEBI:57540"/>
    </ligand>
</feature>
<accession>A0A8J2ZTL9</accession>
<comment type="function">
    <text evidence="6">Specifically catalyzes the NAD or NADP-dependent dehydrogenation of L-aspartate to iminoaspartate.</text>
</comment>
<dbReference type="AlphaFoldDB" id="A0A8J2ZTL9"/>
<reference evidence="9" key="2">
    <citation type="submission" date="2020-09" db="EMBL/GenBank/DDBJ databases">
        <authorList>
            <person name="Sun Q."/>
            <person name="Zhou Y."/>
        </authorList>
    </citation>
    <scope>NUCLEOTIDE SEQUENCE</scope>
    <source>
        <strain evidence="9">CGMCC 1.12360</strain>
    </source>
</reference>
<dbReference type="Proteomes" id="UP000602050">
    <property type="component" value="Unassembled WGS sequence"/>
</dbReference>
<evidence type="ECO:0000259" key="7">
    <source>
        <dbReference type="Pfam" id="PF01958"/>
    </source>
</evidence>
<dbReference type="InterPro" id="IPR020626">
    <property type="entry name" value="Asp_DH_prok"/>
</dbReference>
<keyword evidence="10" id="KW-1185">Reference proteome</keyword>
<evidence type="ECO:0000256" key="2">
    <source>
        <dbReference type="ARBA" id="ARBA00022642"/>
    </source>
</evidence>
<keyword evidence="2 6" id="KW-0662">Pyridine nucleotide biosynthesis</keyword>
<evidence type="ECO:0000256" key="5">
    <source>
        <dbReference type="ARBA" id="ARBA00023027"/>
    </source>
</evidence>
<dbReference type="InterPro" id="IPR036291">
    <property type="entry name" value="NAD(P)-bd_dom_sf"/>
</dbReference>
<dbReference type="InterPro" id="IPR002811">
    <property type="entry name" value="Asp_DH"/>
</dbReference>
<dbReference type="Pfam" id="PF03447">
    <property type="entry name" value="NAD_binding_3"/>
    <property type="match status" value="1"/>
</dbReference>
<comment type="miscellaneous">
    <text evidence="6">The iminoaspartate product is unstable in aqueous solution and can decompose to oxaloacetate and ammonia.</text>
</comment>
<dbReference type="SUPFAM" id="SSF51735">
    <property type="entry name" value="NAD(P)-binding Rossmann-fold domains"/>
    <property type="match status" value="1"/>
</dbReference>
<evidence type="ECO:0000256" key="3">
    <source>
        <dbReference type="ARBA" id="ARBA00022857"/>
    </source>
</evidence>
<dbReference type="GO" id="GO:0009435">
    <property type="term" value="P:NAD+ biosynthetic process"/>
    <property type="evidence" value="ECO:0007669"/>
    <property type="project" value="UniProtKB-UniRule"/>
</dbReference>
<dbReference type="PIRSF" id="PIRSF005227">
    <property type="entry name" value="Asp_dh_NAD_syn"/>
    <property type="match status" value="1"/>
</dbReference>
<dbReference type="HAMAP" id="MF_01265">
    <property type="entry name" value="NadX"/>
    <property type="match status" value="1"/>
</dbReference>
<dbReference type="Pfam" id="PF01958">
    <property type="entry name" value="Asp_DH_C"/>
    <property type="match status" value="1"/>
</dbReference>
<evidence type="ECO:0000259" key="8">
    <source>
        <dbReference type="Pfam" id="PF03447"/>
    </source>
</evidence>
<dbReference type="SUPFAM" id="SSF55347">
    <property type="entry name" value="Glyceraldehyde-3-phosphate dehydrogenase-like, C-terminal domain"/>
    <property type="match status" value="1"/>
</dbReference>
<feature type="binding site" evidence="6">
    <location>
        <position position="179"/>
    </location>
    <ligand>
        <name>NAD(+)</name>
        <dbReference type="ChEBI" id="CHEBI:57540"/>
    </ligand>
</feature>
<evidence type="ECO:0000313" key="9">
    <source>
        <dbReference type="EMBL" id="GGH75887.1"/>
    </source>
</evidence>
<keyword evidence="4 6" id="KW-0560">Oxidoreductase</keyword>
<sequence length="258" mass="27735">MNIGLIGAGAIANFLLEELNGDEKEDLCIRSIFVRNKEKYRPLESKYDVTLFTDLQSFLQSEMDIVVEAANVEAAKTLLPAVIKKKDAVLISIGALADAELLAEVTELAMRHGHTLHLPSGAIGGLDLLQNANIGSVSSVSLTTRKPAGSLIAEDIDEAKVVFEGNAADAIKQFPKNINVSIILSLAGIGAERTKVKIVADPHTDKNIHQVEMTGDFGEAVFTITNNPFPDNPKTSYLAAMSILGTLKRMNRKVRVGG</sequence>
<organism evidence="9 10">
    <name type="scientific">Compostibacillus humi</name>
    <dbReference type="NCBI Taxonomy" id="1245525"/>
    <lineage>
        <taxon>Bacteria</taxon>
        <taxon>Bacillati</taxon>
        <taxon>Bacillota</taxon>
        <taxon>Bacilli</taxon>
        <taxon>Bacillales</taxon>
        <taxon>Bacillaceae</taxon>
        <taxon>Compostibacillus</taxon>
    </lineage>
</organism>
<gene>
    <name evidence="6 9" type="primary">nadX</name>
    <name evidence="9" type="ORF">GCM10010978_16190</name>
</gene>
<keyword evidence="3 6" id="KW-0521">NADP</keyword>
<evidence type="ECO:0000256" key="6">
    <source>
        <dbReference type="HAMAP-Rule" id="MF_01265"/>
    </source>
</evidence>
<comment type="catalytic activity">
    <reaction evidence="6">
        <text>L-aspartate + NADP(+) + H2O = oxaloacetate + NH4(+) + NADPH + H(+)</text>
        <dbReference type="Rhea" id="RHEA:11784"/>
        <dbReference type="ChEBI" id="CHEBI:15377"/>
        <dbReference type="ChEBI" id="CHEBI:15378"/>
        <dbReference type="ChEBI" id="CHEBI:16452"/>
        <dbReference type="ChEBI" id="CHEBI:28938"/>
        <dbReference type="ChEBI" id="CHEBI:29991"/>
        <dbReference type="ChEBI" id="CHEBI:57783"/>
        <dbReference type="ChEBI" id="CHEBI:58349"/>
        <dbReference type="EC" id="1.4.1.21"/>
    </reaction>
</comment>
<feature type="active site" evidence="6">
    <location>
        <position position="209"/>
    </location>
</feature>
<dbReference type="Gene3D" id="3.30.360.10">
    <property type="entry name" value="Dihydrodipicolinate Reductase, domain 2"/>
    <property type="match status" value="1"/>
</dbReference>
<feature type="domain" description="Aspartate/homoserine dehydrogenase NAD-binding" evidence="8">
    <location>
        <begin position="7"/>
        <end position="119"/>
    </location>
</feature>
<feature type="domain" description="Aspartate dehydrogenase" evidence="7">
    <location>
        <begin position="156"/>
        <end position="243"/>
    </location>
</feature>
<dbReference type="Gene3D" id="3.40.50.720">
    <property type="entry name" value="NAD(P)-binding Rossmann-like Domain"/>
    <property type="match status" value="1"/>
</dbReference>
<dbReference type="UniPathway" id="UPA00253">
    <property type="reaction ID" value="UER00456"/>
</dbReference>
<dbReference type="InterPro" id="IPR005106">
    <property type="entry name" value="Asp/hSer_DH_NAD-bd"/>
</dbReference>
<comment type="catalytic activity">
    <reaction evidence="6">
        <text>L-aspartate + NAD(+) + H2O = oxaloacetate + NH4(+) + NADH + H(+)</text>
        <dbReference type="Rhea" id="RHEA:11788"/>
        <dbReference type="ChEBI" id="CHEBI:15377"/>
        <dbReference type="ChEBI" id="CHEBI:15378"/>
        <dbReference type="ChEBI" id="CHEBI:16452"/>
        <dbReference type="ChEBI" id="CHEBI:28938"/>
        <dbReference type="ChEBI" id="CHEBI:29991"/>
        <dbReference type="ChEBI" id="CHEBI:57540"/>
        <dbReference type="ChEBI" id="CHEBI:57945"/>
        <dbReference type="EC" id="1.4.1.21"/>
    </reaction>
</comment>
<comment type="similarity">
    <text evidence="1 6">Belongs to the L-aspartate dehydrogenase family.</text>
</comment>
<dbReference type="InterPro" id="IPR022487">
    <property type="entry name" value="Asp_DH_arc"/>
</dbReference>
<comment type="pathway">
    <text evidence="6">Cofactor biosynthesis; NAD(+) biosynthesis; iminoaspartate from L-aspartate (dehydrogenase route): step 1/1.</text>
</comment>
<dbReference type="GO" id="GO:0050661">
    <property type="term" value="F:NADP binding"/>
    <property type="evidence" value="ECO:0007669"/>
    <property type="project" value="UniProtKB-UniRule"/>
</dbReference>
<evidence type="ECO:0000256" key="4">
    <source>
        <dbReference type="ARBA" id="ARBA00023002"/>
    </source>
</evidence>
<evidence type="ECO:0000256" key="1">
    <source>
        <dbReference type="ARBA" id="ARBA00008331"/>
    </source>
</evidence>
<evidence type="ECO:0000313" key="10">
    <source>
        <dbReference type="Proteomes" id="UP000602050"/>
    </source>
</evidence>
<dbReference type="PANTHER" id="PTHR31873:SF6">
    <property type="entry name" value="ASPARTATE DEHYDROGENASE DOMAIN-CONTAINING PROTEIN"/>
    <property type="match status" value="1"/>
</dbReference>
<dbReference type="GO" id="GO:0016639">
    <property type="term" value="F:oxidoreductase activity, acting on the CH-NH2 group of donors, NAD or NADP as acceptor"/>
    <property type="evidence" value="ECO:0007669"/>
    <property type="project" value="UniProtKB-UniRule"/>
</dbReference>
<dbReference type="NCBIfam" id="NF009828">
    <property type="entry name" value="PRK13303.1-3"/>
    <property type="match status" value="1"/>
</dbReference>
<name>A0A8J2ZTL9_9BACI</name>
<dbReference type="RefSeq" id="WP_188391882.1">
    <property type="nucleotide sequence ID" value="NZ_BMEV01000025.1"/>
</dbReference>
<comment type="caution">
    <text evidence="9">The sequence shown here is derived from an EMBL/GenBank/DDBJ whole genome shotgun (WGS) entry which is preliminary data.</text>
</comment>
<dbReference type="NCBIfam" id="TIGR03855">
    <property type="entry name" value="NAD_NadX"/>
    <property type="match status" value="1"/>
</dbReference>
<dbReference type="EMBL" id="BMEV01000025">
    <property type="protein sequence ID" value="GGH75887.1"/>
    <property type="molecule type" value="Genomic_DNA"/>
</dbReference>
<dbReference type="GO" id="GO:0033735">
    <property type="term" value="F:aspartate dehydrogenase [NAD(P)+] activity"/>
    <property type="evidence" value="ECO:0007669"/>
    <property type="project" value="UniProtKB-EC"/>
</dbReference>
<proteinExistence type="inferred from homology"/>
<dbReference type="GO" id="GO:0051287">
    <property type="term" value="F:NAD binding"/>
    <property type="evidence" value="ECO:0007669"/>
    <property type="project" value="UniProtKB-UniRule"/>
</dbReference>
<keyword evidence="5 6" id="KW-0520">NAD</keyword>